<dbReference type="InterPro" id="IPR052336">
    <property type="entry name" value="MlaD_Phospholipid_Transporter"/>
</dbReference>
<dbReference type="PROSITE" id="PS51257">
    <property type="entry name" value="PROKAR_LIPOPROTEIN"/>
    <property type="match status" value="1"/>
</dbReference>
<feature type="domain" description="Mce/MlaD" evidence="1">
    <location>
        <begin position="49"/>
        <end position="123"/>
    </location>
</feature>
<gene>
    <name evidence="3" type="ORF">AWC18_16410</name>
</gene>
<dbReference type="InterPro" id="IPR024516">
    <property type="entry name" value="Mce_C"/>
</dbReference>
<feature type="domain" description="Mammalian cell entry C-terminal" evidence="2">
    <location>
        <begin position="131"/>
        <end position="282"/>
    </location>
</feature>
<evidence type="ECO:0000313" key="3">
    <source>
        <dbReference type="EMBL" id="ORW18028.1"/>
    </source>
</evidence>
<reference evidence="3 4" key="1">
    <citation type="submission" date="2016-01" db="EMBL/GenBank/DDBJ databases">
        <title>The new phylogeny of the genus Mycobacterium.</title>
        <authorList>
            <person name="Tarcisio F."/>
            <person name="Conor M."/>
            <person name="Antonella G."/>
            <person name="Elisabetta G."/>
            <person name="Giulia F.S."/>
            <person name="Sara T."/>
            <person name="Anna F."/>
            <person name="Clotilde B."/>
            <person name="Roberto B."/>
            <person name="Veronica D.S."/>
            <person name="Fabio R."/>
            <person name="Monica P."/>
            <person name="Olivier J."/>
            <person name="Enrico T."/>
            <person name="Nicola S."/>
        </authorList>
    </citation>
    <scope>NUCLEOTIDE SEQUENCE [LARGE SCALE GENOMIC DNA]</scope>
    <source>
        <strain evidence="3 4">DSM 44164</strain>
    </source>
</reference>
<proteinExistence type="predicted"/>
<dbReference type="EMBL" id="LQPI01000060">
    <property type="protein sequence ID" value="ORW18028.1"/>
    <property type="molecule type" value="Genomic_DNA"/>
</dbReference>
<keyword evidence="4" id="KW-1185">Reference proteome</keyword>
<dbReference type="GO" id="GO:0005576">
    <property type="term" value="C:extracellular region"/>
    <property type="evidence" value="ECO:0007669"/>
    <property type="project" value="TreeGrafter"/>
</dbReference>
<dbReference type="RefSeq" id="WP_085139409.1">
    <property type="nucleotide sequence ID" value="NZ_LQPI01000060.1"/>
</dbReference>
<dbReference type="InterPro" id="IPR003399">
    <property type="entry name" value="Mce/MlaD"/>
</dbReference>
<dbReference type="STRING" id="1782.AWC18_16410"/>
<sequence>MTRHDVATGVRQALRSVVIAGLVWALAGCAGGGLAGIPLPAPGRTDGDITLRAEFSNALNLPVKAKVKLNGADIGEVESIAAQEFTALVTMKVSAGVALYRDTVAELRSATPLGDIFIAVRPGPDTPTDAGRLHDGDTIALDHTTSAATIEDVLGSAALLVNGGAIRQLVSTVNGAGTAVGGRGEKVAALLHNSSTLLAHLNDRSAQLDEALRNTSDLAATLSARRESLNNVLTAAAPATQTLADNVTGIADLVSTSGRITTQLNRFPSMRGTDTRSTISDLNHLSDVFNQIAADPDLNMNVWNRMISGITHITSGPDIHAVGIITQLALGALPDKNYPGDPGTHGPDGTDWHAMIGSLRYEWNLLLSRIYGPEHQPR</sequence>
<dbReference type="PANTHER" id="PTHR33371:SF15">
    <property type="entry name" value="LIPOPROTEIN LPRN"/>
    <property type="match status" value="1"/>
</dbReference>
<evidence type="ECO:0000313" key="4">
    <source>
        <dbReference type="Proteomes" id="UP000193108"/>
    </source>
</evidence>
<dbReference type="NCBIfam" id="TIGR00996">
    <property type="entry name" value="Mtu_fam_mce"/>
    <property type="match status" value="1"/>
</dbReference>
<evidence type="ECO:0000259" key="1">
    <source>
        <dbReference type="Pfam" id="PF02470"/>
    </source>
</evidence>
<accession>A0A1X1Z3Y2</accession>
<comment type="caution">
    <text evidence="3">The sequence shown here is derived from an EMBL/GenBank/DDBJ whole genome shotgun (WGS) entry which is preliminary data.</text>
</comment>
<dbReference type="PANTHER" id="PTHR33371">
    <property type="entry name" value="INTERMEMBRANE PHOSPHOLIPID TRANSPORT SYSTEM BINDING PROTEIN MLAD-RELATED"/>
    <property type="match status" value="1"/>
</dbReference>
<dbReference type="AlphaFoldDB" id="A0A1X1Z3Y2"/>
<name>A0A1X1Z3Y2_MYCNO</name>
<protein>
    <submittedName>
        <fullName evidence="3">Mammalian cell entry protein</fullName>
    </submittedName>
</protein>
<dbReference type="Pfam" id="PF02470">
    <property type="entry name" value="MlaD"/>
    <property type="match status" value="1"/>
</dbReference>
<dbReference type="Pfam" id="PF11887">
    <property type="entry name" value="Mce4_CUP1"/>
    <property type="match status" value="1"/>
</dbReference>
<organism evidence="3 4">
    <name type="scientific">Mycolicibacter nonchromogenicus</name>
    <name type="common">Mycobacterium nonchromogenicum</name>
    <dbReference type="NCBI Taxonomy" id="1782"/>
    <lineage>
        <taxon>Bacteria</taxon>
        <taxon>Bacillati</taxon>
        <taxon>Actinomycetota</taxon>
        <taxon>Actinomycetes</taxon>
        <taxon>Mycobacteriales</taxon>
        <taxon>Mycobacteriaceae</taxon>
        <taxon>Mycolicibacter</taxon>
    </lineage>
</organism>
<dbReference type="InterPro" id="IPR005693">
    <property type="entry name" value="Mce"/>
</dbReference>
<dbReference type="Proteomes" id="UP000193108">
    <property type="component" value="Unassembled WGS sequence"/>
</dbReference>
<evidence type="ECO:0000259" key="2">
    <source>
        <dbReference type="Pfam" id="PF11887"/>
    </source>
</evidence>